<dbReference type="RefSeq" id="WP_020638833.1">
    <property type="nucleotide sequence ID" value="NZ_QHHU01000023.1"/>
</dbReference>
<reference evidence="1 2" key="1">
    <citation type="submission" date="2018-05" db="EMBL/GenBank/DDBJ databases">
        <title>Evolution of GPA BGCs.</title>
        <authorList>
            <person name="Waglechner N."/>
            <person name="Wright G.D."/>
        </authorList>
    </citation>
    <scope>NUCLEOTIDE SEQUENCE [LARGE SCALE GENOMIC DNA]</scope>
    <source>
        <strain evidence="1 2">DSM 5908</strain>
    </source>
</reference>
<dbReference type="AlphaFoldDB" id="A0A428WLC2"/>
<name>A0A428WLC2_AMYBA</name>
<organism evidence="1 2">
    <name type="scientific">Amycolatopsis balhimycina DSM 5908</name>
    <dbReference type="NCBI Taxonomy" id="1081091"/>
    <lineage>
        <taxon>Bacteria</taxon>
        <taxon>Bacillati</taxon>
        <taxon>Actinomycetota</taxon>
        <taxon>Actinomycetes</taxon>
        <taxon>Pseudonocardiales</taxon>
        <taxon>Pseudonocardiaceae</taxon>
        <taxon>Amycolatopsis</taxon>
    </lineage>
</organism>
<dbReference type="OrthoDB" id="3629775at2"/>
<dbReference type="EMBL" id="QHHU01000023">
    <property type="protein sequence ID" value="RSM43832.1"/>
    <property type="molecule type" value="Genomic_DNA"/>
</dbReference>
<evidence type="ECO:0000313" key="2">
    <source>
        <dbReference type="Proteomes" id="UP000286716"/>
    </source>
</evidence>
<accession>A0A428WLC2</accession>
<keyword evidence="2" id="KW-1185">Reference proteome</keyword>
<sequence>MEYTVKRVDLGGRQTILIREKRSHEPFEVLADRSVPAREIDAHVRAALIRELVDRRQPEDPAASA</sequence>
<proteinExistence type="predicted"/>
<dbReference type="Proteomes" id="UP000286716">
    <property type="component" value="Unassembled WGS sequence"/>
</dbReference>
<protein>
    <submittedName>
        <fullName evidence="1">Uncharacterized protein</fullName>
    </submittedName>
</protein>
<gene>
    <name evidence="1" type="ORF">DMA12_18380</name>
</gene>
<comment type="caution">
    <text evidence="1">The sequence shown here is derived from an EMBL/GenBank/DDBJ whole genome shotgun (WGS) entry which is preliminary data.</text>
</comment>
<evidence type="ECO:0000313" key="1">
    <source>
        <dbReference type="EMBL" id="RSM43832.1"/>
    </source>
</evidence>